<dbReference type="KEGG" id="ock:EXM22_13340"/>
<dbReference type="InterPro" id="IPR003439">
    <property type="entry name" value="ABC_transporter-like_ATP-bd"/>
</dbReference>
<dbReference type="GO" id="GO:0016887">
    <property type="term" value="F:ATP hydrolysis activity"/>
    <property type="evidence" value="ECO:0007669"/>
    <property type="project" value="InterPro"/>
</dbReference>
<gene>
    <name evidence="8" type="primary">phnC</name>
    <name evidence="8" type="ORF">EXM22_13340</name>
</gene>
<keyword evidence="2" id="KW-1003">Cell membrane</keyword>
<evidence type="ECO:0000256" key="3">
    <source>
        <dbReference type="ARBA" id="ARBA00022741"/>
    </source>
</evidence>
<protein>
    <submittedName>
        <fullName evidence="8">Phosphonate ABC transporter ATP-binding protein</fullName>
    </submittedName>
</protein>
<proteinExistence type="predicted"/>
<dbReference type="PANTHER" id="PTHR43166">
    <property type="entry name" value="AMINO ACID IMPORT ATP-BINDING PROTEIN"/>
    <property type="match status" value="1"/>
</dbReference>
<keyword evidence="4 8" id="KW-0067">ATP-binding</keyword>
<dbReference type="GO" id="GO:0016020">
    <property type="term" value="C:membrane"/>
    <property type="evidence" value="ECO:0007669"/>
    <property type="project" value="InterPro"/>
</dbReference>
<dbReference type="PANTHER" id="PTHR43166:SF6">
    <property type="entry name" value="PHOSPHONATES IMPORT ATP-BINDING PROTEIN PHNC"/>
    <property type="match status" value="1"/>
</dbReference>
<dbReference type="AlphaFoldDB" id="A0A5C1QN22"/>
<dbReference type="GO" id="GO:0005524">
    <property type="term" value="F:ATP binding"/>
    <property type="evidence" value="ECO:0007669"/>
    <property type="project" value="UniProtKB-KW"/>
</dbReference>
<evidence type="ECO:0000256" key="6">
    <source>
        <dbReference type="ARBA" id="ARBA00023136"/>
    </source>
</evidence>
<dbReference type="NCBIfam" id="TIGR02315">
    <property type="entry name" value="ABC_phnC"/>
    <property type="match status" value="1"/>
</dbReference>
<evidence type="ECO:0000313" key="8">
    <source>
        <dbReference type="EMBL" id="QEN08927.1"/>
    </source>
</evidence>
<evidence type="ECO:0000259" key="7">
    <source>
        <dbReference type="PROSITE" id="PS50893"/>
    </source>
</evidence>
<dbReference type="SMART" id="SM00382">
    <property type="entry name" value="AAA"/>
    <property type="match status" value="1"/>
</dbReference>
<evidence type="ECO:0000313" key="9">
    <source>
        <dbReference type="Proteomes" id="UP000324209"/>
    </source>
</evidence>
<dbReference type="Pfam" id="PF00005">
    <property type="entry name" value="ABC_tran"/>
    <property type="match status" value="1"/>
</dbReference>
<feature type="domain" description="ABC transporter" evidence="7">
    <location>
        <begin position="2"/>
        <end position="246"/>
    </location>
</feature>
<dbReference type="Proteomes" id="UP000324209">
    <property type="component" value="Chromosome"/>
</dbReference>
<keyword evidence="9" id="KW-1185">Reference proteome</keyword>
<keyword evidence="5" id="KW-1278">Translocase</keyword>
<sequence length="259" mass="28587">MIEFTGVSKVYPNGTKALNDVNLKIEEGEFVAIIGLSGAGKSTLLRLINQLIPATSGKISFDGINVTTAGGKELRNVRRQIGMIFQGFNIVKRASVLTNVLSGRVAYHPTWKTILGLFPEEDKQIAYRALQRVDILEKVHSRASDLSGGQQQRVAIARALAQEPRLMLADEPVASLDPITTIQVMDYLKKINAEDGITTIANLHHVDLALEYASRVVGVKEGHIVYDVQIKDIEKQTFLNDLEKVYGRAIHNDEILGEE</sequence>
<accession>A0A5C1QN22</accession>
<keyword evidence="1" id="KW-0813">Transport</keyword>
<dbReference type="Gene3D" id="3.40.50.300">
    <property type="entry name" value="P-loop containing nucleotide triphosphate hydrolases"/>
    <property type="match status" value="1"/>
</dbReference>
<name>A0A5C1QN22_9SPIO</name>
<reference evidence="8 9" key="1">
    <citation type="submission" date="2019-02" db="EMBL/GenBank/DDBJ databases">
        <title>Complete Genome Sequence and Methylome Analysis of free living Spirochaetas.</title>
        <authorList>
            <person name="Fomenkov A."/>
            <person name="Dubinina G."/>
            <person name="Leshcheva N."/>
            <person name="Mikheeva N."/>
            <person name="Grabovich M."/>
            <person name="Vincze T."/>
            <person name="Roberts R.J."/>
        </authorList>
    </citation>
    <scope>NUCLEOTIDE SEQUENCE [LARGE SCALE GENOMIC DNA]</scope>
    <source>
        <strain evidence="8 9">K2</strain>
    </source>
</reference>
<evidence type="ECO:0000256" key="2">
    <source>
        <dbReference type="ARBA" id="ARBA00022475"/>
    </source>
</evidence>
<dbReference type="PROSITE" id="PS00211">
    <property type="entry name" value="ABC_TRANSPORTER_1"/>
    <property type="match status" value="1"/>
</dbReference>
<dbReference type="OrthoDB" id="9805538at2"/>
<organism evidence="8 9">
    <name type="scientific">Oceanispirochaeta crateris</name>
    <dbReference type="NCBI Taxonomy" id="2518645"/>
    <lineage>
        <taxon>Bacteria</taxon>
        <taxon>Pseudomonadati</taxon>
        <taxon>Spirochaetota</taxon>
        <taxon>Spirochaetia</taxon>
        <taxon>Spirochaetales</taxon>
        <taxon>Spirochaetaceae</taxon>
        <taxon>Oceanispirochaeta</taxon>
    </lineage>
</organism>
<dbReference type="GO" id="GO:0015416">
    <property type="term" value="F:ABC-type phosphonate transporter activity"/>
    <property type="evidence" value="ECO:0007669"/>
    <property type="project" value="InterPro"/>
</dbReference>
<evidence type="ECO:0000256" key="4">
    <source>
        <dbReference type="ARBA" id="ARBA00022840"/>
    </source>
</evidence>
<keyword evidence="3" id="KW-0547">Nucleotide-binding</keyword>
<dbReference type="InterPro" id="IPR050086">
    <property type="entry name" value="MetN_ABC_transporter-like"/>
</dbReference>
<dbReference type="InterPro" id="IPR027417">
    <property type="entry name" value="P-loop_NTPase"/>
</dbReference>
<dbReference type="InterPro" id="IPR012693">
    <property type="entry name" value="ABC_transpr_PhnC"/>
</dbReference>
<dbReference type="RefSeq" id="WP_149487006.1">
    <property type="nucleotide sequence ID" value="NZ_CP036150.1"/>
</dbReference>
<dbReference type="InterPro" id="IPR017871">
    <property type="entry name" value="ABC_transporter-like_CS"/>
</dbReference>
<dbReference type="PROSITE" id="PS50893">
    <property type="entry name" value="ABC_TRANSPORTER_2"/>
    <property type="match status" value="1"/>
</dbReference>
<dbReference type="CDD" id="cd03256">
    <property type="entry name" value="ABC_PhnC_transporter"/>
    <property type="match status" value="1"/>
</dbReference>
<evidence type="ECO:0000256" key="5">
    <source>
        <dbReference type="ARBA" id="ARBA00022967"/>
    </source>
</evidence>
<dbReference type="SUPFAM" id="SSF52540">
    <property type="entry name" value="P-loop containing nucleoside triphosphate hydrolases"/>
    <property type="match status" value="1"/>
</dbReference>
<dbReference type="EMBL" id="CP036150">
    <property type="protein sequence ID" value="QEN08927.1"/>
    <property type="molecule type" value="Genomic_DNA"/>
</dbReference>
<keyword evidence="6" id="KW-0472">Membrane</keyword>
<dbReference type="InterPro" id="IPR003593">
    <property type="entry name" value="AAA+_ATPase"/>
</dbReference>
<evidence type="ECO:0000256" key="1">
    <source>
        <dbReference type="ARBA" id="ARBA00022448"/>
    </source>
</evidence>